<evidence type="ECO:0000256" key="1">
    <source>
        <dbReference type="SAM" id="Phobius"/>
    </source>
</evidence>
<dbReference type="AlphaFoldDB" id="A0A109JWC5"/>
<sequence>MLARRRAPQNALLTGAGRWIFTPQMAENMDAGRRQKTQPRASSRIFLLNMISLLLPEFFAFAISFAQVFGLSLD</sequence>
<keyword evidence="1" id="KW-0812">Transmembrane</keyword>
<dbReference type="EMBL" id="LNCD01000042">
    <property type="protein sequence ID" value="KWV56235.1"/>
    <property type="molecule type" value="Genomic_DNA"/>
</dbReference>
<dbReference type="Proteomes" id="UP000068164">
    <property type="component" value="Unassembled WGS sequence"/>
</dbReference>
<keyword evidence="3" id="KW-1185">Reference proteome</keyword>
<feature type="transmembrane region" description="Helical" evidence="1">
    <location>
        <begin position="45"/>
        <end position="69"/>
    </location>
</feature>
<proteinExistence type="predicted"/>
<name>A0A109JWC5_9HYPH</name>
<gene>
    <name evidence="2" type="ORF">AS026_35535</name>
</gene>
<evidence type="ECO:0000313" key="2">
    <source>
        <dbReference type="EMBL" id="KWV56235.1"/>
    </source>
</evidence>
<evidence type="ECO:0000313" key="3">
    <source>
        <dbReference type="Proteomes" id="UP000068164"/>
    </source>
</evidence>
<comment type="caution">
    <text evidence="2">The sequence shown here is derived from an EMBL/GenBank/DDBJ whole genome shotgun (WGS) entry which is preliminary data.</text>
</comment>
<accession>A0A109JWC5</accession>
<organism evidence="2 3">
    <name type="scientific">Rhizobium altiplani</name>
    <dbReference type="NCBI Taxonomy" id="1864509"/>
    <lineage>
        <taxon>Bacteria</taxon>
        <taxon>Pseudomonadati</taxon>
        <taxon>Pseudomonadota</taxon>
        <taxon>Alphaproteobacteria</taxon>
        <taxon>Hyphomicrobiales</taxon>
        <taxon>Rhizobiaceae</taxon>
        <taxon>Rhizobium/Agrobacterium group</taxon>
        <taxon>Rhizobium</taxon>
    </lineage>
</organism>
<protein>
    <submittedName>
        <fullName evidence="2">Uncharacterized protein</fullName>
    </submittedName>
</protein>
<reference evidence="2 3" key="1">
    <citation type="submission" date="2015-11" db="EMBL/GenBank/DDBJ databases">
        <title>Draft Genome Sequence of the Strain BR 10423 (Rhizobium sp.) isolated from nodules of Mimosa pudica.</title>
        <authorList>
            <person name="Barauna A.C."/>
            <person name="Zilli J.E."/>
            <person name="Simoes-Araujo J.L."/>
            <person name="Reis V.M."/>
            <person name="James E.K."/>
            <person name="Reis F.B.Jr."/>
            <person name="Rouws L.F."/>
            <person name="Passos S.R."/>
            <person name="Gois S.R."/>
        </authorList>
    </citation>
    <scope>NUCLEOTIDE SEQUENCE [LARGE SCALE GENOMIC DNA]</scope>
    <source>
        <strain evidence="2 3">BR10423</strain>
    </source>
</reference>
<keyword evidence="1" id="KW-0472">Membrane</keyword>
<keyword evidence="1" id="KW-1133">Transmembrane helix</keyword>